<dbReference type="PANTHER" id="PTHR21716">
    <property type="entry name" value="TRANSMEMBRANE PROTEIN"/>
    <property type="match status" value="1"/>
</dbReference>
<organism evidence="9 10">
    <name type="scientific">Halovibrio salipaludis</name>
    <dbReference type="NCBI Taxonomy" id="2032626"/>
    <lineage>
        <taxon>Bacteria</taxon>
        <taxon>Pseudomonadati</taxon>
        <taxon>Pseudomonadota</taxon>
        <taxon>Gammaproteobacteria</taxon>
        <taxon>Oceanospirillales</taxon>
        <taxon>Halomonadaceae</taxon>
        <taxon>Halovibrio</taxon>
    </lineage>
</organism>
<evidence type="ECO:0000313" key="9">
    <source>
        <dbReference type="EMBL" id="PAU80577.1"/>
    </source>
</evidence>
<keyword evidence="5 8" id="KW-0812">Transmembrane</keyword>
<dbReference type="RefSeq" id="WP_095617413.1">
    <property type="nucleotide sequence ID" value="NZ_NSKD01000003.1"/>
</dbReference>
<evidence type="ECO:0000256" key="1">
    <source>
        <dbReference type="ARBA" id="ARBA00004651"/>
    </source>
</evidence>
<feature type="transmembrane region" description="Helical" evidence="8">
    <location>
        <begin position="278"/>
        <end position="300"/>
    </location>
</feature>
<evidence type="ECO:0000256" key="2">
    <source>
        <dbReference type="ARBA" id="ARBA00009773"/>
    </source>
</evidence>
<comment type="subcellular location">
    <subcellularLocation>
        <location evidence="1">Cell membrane</location>
        <topology evidence="1">Multi-pass membrane protein</topology>
    </subcellularLocation>
</comment>
<dbReference type="PANTHER" id="PTHR21716:SF53">
    <property type="entry name" value="PERMEASE PERM-RELATED"/>
    <property type="match status" value="1"/>
</dbReference>
<keyword evidence="3" id="KW-0813">Transport</keyword>
<gene>
    <name evidence="9" type="ORF">CK501_09110</name>
</gene>
<evidence type="ECO:0000313" key="10">
    <source>
        <dbReference type="Proteomes" id="UP000218896"/>
    </source>
</evidence>
<feature type="transmembrane region" description="Helical" evidence="8">
    <location>
        <begin position="67"/>
        <end position="93"/>
    </location>
</feature>
<keyword evidence="7 8" id="KW-0472">Membrane</keyword>
<dbReference type="EMBL" id="NSKD01000003">
    <property type="protein sequence ID" value="PAU80577.1"/>
    <property type="molecule type" value="Genomic_DNA"/>
</dbReference>
<keyword evidence="4" id="KW-1003">Cell membrane</keyword>
<feature type="transmembrane region" description="Helical" evidence="8">
    <location>
        <begin position="312"/>
        <end position="338"/>
    </location>
</feature>
<feature type="transmembrane region" description="Helical" evidence="8">
    <location>
        <begin position="42"/>
        <end position="60"/>
    </location>
</feature>
<keyword evidence="6 8" id="KW-1133">Transmembrane helix</keyword>
<evidence type="ECO:0000256" key="3">
    <source>
        <dbReference type="ARBA" id="ARBA00022448"/>
    </source>
</evidence>
<feature type="transmembrane region" description="Helical" evidence="8">
    <location>
        <begin position="156"/>
        <end position="177"/>
    </location>
</feature>
<accession>A0A2A2F7C6</accession>
<dbReference type="GO" id="GO:0055085">
    <property type="term" value="P:transmembrane transport"/>
    <property type="evidence" value="ECO:0007669"/>
    <property type="project" value="TreeGrafter"/>
</dbReference>
<protein>
    <submittedName>
        <fullName evidence="9">AI-2E family transporter</fullName>
    </submittedName>
</protein>
<evidence type="ECO:0000256" key="6">
    <source>
        <dbReference type="ARBA" id="ARBA00022989"/>
    </source>
</evidence>
<proteinExistence type="inferred from homology"/>
<name>A0A2A2F7C6_9GAMM</name>
<dbReference type="GO" id="GO:0005886">
    <property type="term" value="C:plasma membrane"/>
    <property type="evidence" value="ECO:0007669"/>
    <property type="project" value="UniProtKB-SubCell"/>
</dbReference>
<evidence type="ECO:0000256" key="5">
    <source>
        <dbReference type="ARBA" id="ARBA00022692"/>
    </source>
</evidence>
<feature type="transmembrane region" description="Helical" evidence="8">
    <location>
        <begin position="241"/>
        <end position="266"/>
    </location>
</feature>
<dbReference type="Pfam" id="PF01594">
    <property type="entry name" value="AI-2E_transport"/>
    <property type="match status" value="1"/>
</dbReference>
<dbReference type="AlphaFoldDB" id="A0A2A2F7C6"/>
<comment type="similarity">
    <text evidence="2">Belongs to the autoinducer-2 exporter (AI-2E) (TC 2.A.86) family.</text>
</comment>
<evidence type="ECO:0000256" key="4">
    <source>
        <dbReference type="ARBA" id="ARBA00022475"/>
    </source>
</evidence>
<feature type="transmembrane region" description="Helical" evidence="8">
    <location>
        <begin position="217"/>
        <end position="235"/>
    </location>
</feature>
<feature type="transmembrane region" description="Helical" evidence="8">
    <location>
        <begin position="12"/>
        <end position="36"/>
    </location>
</feature>
<dbReference type="OrthoDB" id="5562213at2"/>
<sequence length="356" mass="39814">MVRMLRDFTARYFSNEEAIIIVLLLAASFLVVAFLGRVLAPFIAGIIIAYILQGLVAKLCRLGVPHLLSVTLVFVFFIGLFIAFILGLLPLVWGQVSGLASELPRMMRAAQQYIETLPQEYPQLVSMEEVNTLFRQVTTEMGQITQWLVSLSLESIPGLITLLVYLVLVPILVFFFLKDRRLILERLGSFLPQQRPMMDRIWREVNMQFANFVRGKAIEILIVGGVTYFALKVIGLEYAALLSLLVGFSVVIPYVGAAVVTIPIAMVGLFQFGWSDEFFWLMLVYLIIQALDGNVLVPLLFSEVVDLHPVTIMLAVLVFGGIWGMWGVFFAIPLAIVLNAIMKAWPVHESPGTTET</sequence>
<evidence type="ECO:0000256" key="7">
    <source>
        <dbReference type="ARBA" id="ARBA00023136"/>
    </source>
</evidence>
<keyword evidence="10" id="KW-1185">Reference proteome</keyword>
<reference evidence="9 10" key="1">
    <citation type="submission" date="2017-08" db="EMBL/GenBank/DDBJ databases">
        <title>Halovibrio sewagensis sp. nov., isolated from wastewater of high salinity.</title>
        <authorList>
            <person name="Dong X."/>
            <person name="Zhang G."/>
        </authorList>
    </citation>
    <scope>NUCLEOTIDE SEQUENCE [LARGE SCALE GENOMIC DNA]</scope>
    <source>
        <strain evidence="9 10">YL5-2</strain>
    </source>
</reference>
<comment type="caution">
    <text evidence="9">The sequence shown here is derived from an EMBL/GenBank/DDBJ whole genome shotgun (WGS) entry which is preliminary data.</text>
</comment>
<evidence type="ECO:0000256" key="8">
    <source>
        <dbReference type="SAM" id="Phobius"/>
    </source>
</evidence>
<dbReference type="InterPro" id="IPR002549">
    <property type="entry name" value="AI-2E-like"/>
</dbReference>
<dbReference type="Proteomes" id="UP000218896">
    <property type="component" value="Unassembled WGS sequence"/>
</dbReference>